<evidence type="ECO:0000259" key="1">
    <source>
        <dbReference type="Pfam" id="PF20266"/>
    </source>
</evidence>
<protein>
    <recommendedName>
        <fullName evidence="1">Mab-21-like HhH/H2TH-like domain-containing protein</fullName>
    </recommendedName>
</protein>
<dbReference type="Proteomes" id="UP001329430">
    <property type="component" value="Chromosome 7"/>
</dbReference>
<evidence type="ECO:0000313" key="3">
    <source>
        <dbReference type="Proteomes" id="UP001329430"/>
    </source>
</evidence>
<accession>A0AAN7VAK4</accession>
<gene>
    <name evidence="2" type="ORF">RI129_010083</name>
</gene>
<comment type="caution">
    <text evidence="2">The sequence shown here is derived from an EMBL/GenBank/DDBJ whole genome shotgun (WGS) entry which is preliminary data.</text>
</comment>
<proteinExistence type="predicted"/>
<dbReference type="PANTHER" id="PTHR10656">
    <property type="entry name" value="CELL FATE DETERMINING PROTEIN MAB21-RELATED"/>
    <property type="match status" value="1"/>
</dbReference>
<keyword evidence="3" id="KW-1185">Reference proteome</keyword>
<dbReference type="PANTHER" id="PTHR10656:SF70">
    <property type="entry name" value="PROTEIN MAB-21-RELATED"/>
    <property type="match status" value="1"/>
</dbReference>
<name>A0AAN7VAK4_9COLE</name>
<sequence length="984" mass="112269">MNTKNRKGENVGPKISSKGLKEIEELILPASKLRFCSEQLQNLNYIFNKKLDGGYDPEYSKAVLLAKSVTERLIQRLLCGVGLLDSRFASKFLVSLQDDSIVSEELDYIVRLDSLSTPTLHQKDQVPKYTIIEGNEENRLASYAQIRLHQPCCKDWQDFINPKGYLRRDKVQAKVVELLSVAASTDVPNSPLAVDESLLCGSPGKVMDALTLHQILRIPSEEHVFYGPSGNTPRFPNPRDFKLAIVDDPSGIRIRVGFHSPALSSITIDVRLLVGIGFDAWPSTSNFPLRIPLGHSDCLLYYKAAQTGLYLVGYGVQSNAWQIRLPAAECTLEKNYHPNSTVKKIIMTLSSVLLEINEDHRRYQISHRILNTYSLRSALLFHLEKDLSTPTKLILNWSPKYLSTHVLIILDNLVKVLRKQKQSNYFFPNANLLVNPGHLCEDDYVIESNRIKVIMLRFFDESLMSLRQNPNFNRFIINQKIEMTLLSKWKDLIDSLTPPPSTRGRRICFAGSKLSRDVVFTQYTTRQLEYIGIVLKHLLMVRQSILLVGDELDWVKHLELLDLQEDSVEDIIYILVTLIEQARDKYLDCLQVSASIELDKAKLKRQIDNSASKLVEQVRKEREVTSVEYVDDITLVKIILKWLYKGLDYKKYLAPILRPYLSIIFLTSHGASWHLEAIRNEEFDNEIKTLGVFAKLVNAGTITPAEGLVDAVGKKWNWAKSMLKTLEAENLRLIFISERRKSSRHILVLPSSFQVPNRSGLHYSQNQMGLLSKNSPNPILMKLTGGKSDAGDGSFQPPHWVLKNLSPLNLTIKQSWRMGEYRCLGDIFDTIKAMKKLNILQEVSALLPYEDRLETLEAIQKLTNEKAKQTFNKKKCNAFVQLSNSKRKMNSELLLESQQKYTPKEESAGIREVSTIDSTSMSEEKRLTKVDRLGIEKTFKSDKGFDGTLIGSCRAARIREDTSILQFEDYFKIQSLQKRSSFKY</sequence>
<dbReference type="AlphaFoldDB" id="A0AAN7VAK4"/>
<feature type="domain" description="Mab-21-like HhH/H2TH-like" evidence="1">
    <location>
        <begin position="355"/>
        <end position="433"/>
    </location>
</feature>
<organism evidence="2 3">
    <name type="scientific">Pyrocoelia pectoralis</name>
    <dbReference type="NCBI Taxonomy" id="417401"/>
    <lineage>
        <taxon>Eukaryota</taxon>
        <taxon>Metazoa</taxon>
        <taxon>Ecdysozoa</taxon>
        <taxon>Arthropoda</taxon>
        <taxon>Hexapoda</taxon>
        <taxon>Insecta</taxon>
        <taxon>Pterygota</taxon>
        <taxon>Neoptera</taxon>
        <taxon>Endopterygota</taxon>
        <taxon>Coleoptera</taxon>
        <taxon>Polyphaga</taxon>
        <taxon>Elateriformia</taxon>
        <taxon>Elateroidea</taxon>
        <taxon>Lampyridae</taxon>
        <taxon>Lampyrinae</taxon>
        <taxon>Pyrocoelia</taxon>
    </lineage>
</organism>
<dbReference type="Gene3D" id="1.10.1410.40">
    <property type="match status" value="1"/>
</dbReference>
<dbReference type="Pfam" id="PF20266">
    <property type="entry name" value="Mab-21_C"/>
    <property type="match status" value="1"/>
</dbReference>
<reference evidence="2 3" key="1">
    <citation type="journal article" date="2024" name="Insects">
        <title>An Improved Chromosome-Level Genome Assembly of the Firefly Pyrocoelia pectoralis.</title>
        <authorList>
            <person name="Fu X."/>
            <person name="Meyer-Rochow V.B."/>
            <person name="Ballantyne L."/>
            <person name="Zhu X."/>
        </authorList>
    </citation>
    <scope>NUCLEOTIDE SEQUENCE [LARGE SCALE GENOMIC DNA]</scope>
    <source>
        <strain evidence="2">XCY_ONT2</strain>
    </source>
</reference>
<evidence type="ECO:0000313" key="2">
    <source>
        <dbReference type="EMBL" id="KAK5641536.1"/>
    </source>
</evidence>
<dbReference type="EMBL" id="JAVRBK010000007">
    <property type="protein sequence ID" value="KAK5641536.1"/>
    <property type="molecule type" value="Genomic_DNA"/>
</dbReference>
<dbReference type="InterPro" id="IPR046906">
    <property type="entry name" value="Mab-21_HhH/H2TH-like"/>
</dbReference>